<dbReference type="CDD" id="cd04590">
    <property type="entry name" value="CBS_pair_CorC_HlyC_assoc"/>
    <property type="match status" value="1"/>
</dbReference>
<keyword evidence="2 3" id="KW-0129">CBS domain</keyword>
<comment type="caution">
    <text evidence="6">The sequence shown here is derived from an EMBL/GenBank/DDBJ whole genome shotgun (WGS) entry which is preliminary data.</text>
</comment>
<dbReference type="RefSeq" id="WP_345634287.1">
    <property type="nucleotide sequence ID" value="NZ_BAABJQ010000018.1"/>
</dbReference>
<dbReference type="InterPro" id="IPR044751">
    <property type="entry name" value="Ion_transp-like_CBS"/>
</dbReference>
<dbReference type="Proteomes" id="UP001501570">
    <property type="component" value="Unassembled WGS sequence"/>
</dbReference>
<dbReference type="Gene3D" id="3.10.580.10">
    <property type="entry name" value="CBS-domain"/>
    <property type="match status" value="1"/>
</dbReference>
<keyword evidence="1" id="KW-0677">Repeat</keyword>
<dbReference type="EMBL" id="BAABJQ010000018">
    <property type="protein sequence ID" value="GAA5193169.1"/>
    <property type="molecule type" value="Genomic_DNA"/>
</dbReference>
<evidence type="ECO:0000256" key="1">
    <source>
        <dbReference type="ARBA" id="ARBA00022737"/>
    </source>
</evidence>
<dbReference type="InterPro" id="IPR051676">
    <property type="entry name" value="UPF0053_domain"/>
</dbReference>
<organism evidence="6 7">
    <name type="scientific">Rugosimonospora acidiphila</name>
    <dbReference type="NCBI Taxonomy" id="556531"/>
    <lineage>
        <taxon>Bacteria</taxon>
        <taxon>Bacillati</taxon>
        <taxon>Actinomycetota</taxon>
        <taxon>Actinomycetes</taxon>
        <taxon>Micromonosporales</taxon>
        <taxon>Micromonosporaceae</taxon>
        <taxon>Rugosimonospora</taxon>
    </lineage>
</organism>
<dbReference type="SMART" id="SM00116">
    <property type="entry name" value="CBS"/>
    <property type="match status" value="2"/>
</dbReference>
<dbReference type="Pfam" id="PF00571">
    <property type="entry name" value="CBS"/>
    <property type="match status" value="2"/>
</dbReference>
<evidence type="ECO:0000256" key="4">
    <source>
        <dbReference type="SAM" id="MobiDB-lite"/>
    </source>
</evidence>
<dbReference type="PANTHER" id="PTHR43099:SF2">
    <property type="entry name" value="UPF0053 PROTEIN YRKA"/>
    <property type="match status" value="1"/>
</dbReference>
<dbReference type="InterPro" id="IPR036318">
    <property type="entry name" value="FAD-bd_PCMH-like_sf"/>
</dbReference>
<evidence type="ECO:0000256" key="3">
    <source>
        <dbReference type="PROSITE-ProRule" id="PRU00703"/>
    </source>
</evidence>
<dbReference type="SUPFAM" id="SSF56176">
    <property type="entry name" value="FAD-binding/transporter-associated domain-like"/>
    <property type="match status" value="1"/>
</dbReference>
<reference evidence="7" key="1">
    <citation type="journal article" date="2019" name="Int. J. Syst. Evol. Microbiol.">
        <title>The Global Catalogue of Microorganisms (GCM) 10K type strain sequencing project: providing services to taxonomists for standard genome sequencing and annotation.</title>
        <authorList>
            <consortium name="The Broad Institute Genomics Platform"/>
            <consortium name="The Broad Institute Genome Sequencing Center for Infectious Disease"/>
            <person name="Wu L."/>
            <person name="Ma J."/>
        </authorList>
    </citation>
    <scope>NUCLEOTIDE SEQUENCE [LARGE SCALE GENOMIC DNA]</scope>
    <source>
        <strain evidence="7">JCM 18304</strain>
    </source>
</reference>
<evidence type="ECO:0000313" key="7">
    <source>
        <dbReference type="Proteomes" id="UP001501570"/>
    </source>
</evidence>
<dbReference type="SMART" id="SM01091">
    <property type="entry name" value="CorC_HlyC"/>
    <property type="match status" value="1"/>
</dbReference>
<dbReference type="Gene3D" id="3.30.465.10">
    <property type="match status" value="1"/>
</dbReference>
<feature type="domain" description="CBS" evidence="5">
    <location>
        <begin position="102"/>
        <end position="163"/>
    </location>
</feature>
<proteinExistence type="predicted"/>
<feature type="compositionally biased region" description="Gly residues" evidence="4">
    <location>
        <begin position="17"/>
        <end position="35"/>
    </location>
</feature>
<name>A0ABP9SAC1_9ACTN</name>
<dbReference type="InterPro" id="IPR000644">
    <property type="entry name" value="CBS_dom"/>
</dbReference>
<dbReference type="PANTHER" id="PTHR43099">
    <property type="entry name" value="UPF0053 PROTEIN YRKA"/>
    <property type="match status" value="1"/>
</dbReference>
<sequence length="311" mass="32819">MRKAGRQSVSRIRDGRPGGGPADGGPAGGRSAGGRSAGGGLALRLAAALIRLFGPGPASGRGSINESALRDLVAANQVIDGEERRIIDEVLASGSRHVREVMVPRTDVVFLDAALPLPVAGSIIRSARYSRFPVIDGSHDDVVGFVHLRDLLIRTDLDDTGTVGDLTREIKRLPAGKRVLPALSEMRREGHQLAVVVDEYGGTAGIVTLEDLIEELIGEITDEYDLAPDPVPDDGTAPAEVDGRLNLADFAERTGIELPVGPYETVGGLVMARLGRLPEVGDEVRLESCRLVVAAMEGRRVARVALLAGAR</sequence>
<gene>
    <name evidence="6" type="ORF">GCM10023322_54530</name>
</gene>
<evidence type="ECO:0000256" key="2">
    <source>
        <dbReference type="ARBA" id="ARBA00023122"/>
    </source>
</evidence>
<evidence type="ECO:0000259" key="5">
    <source>
        <dbReference type="PROSITE" id="PS51371"/>
    </source>
</evidence>
<evidence type="ECO:0000313" key="6">
    <source>
        <dbReference type="EMBL" id="GAA5193169.1"/>
    </source>
</evidence>
<keyword evidence="7" id="KW-1185">Reference proteome</keyword>
<feature type="region of interest" description="Disordered" evidence="4">
    <location>
        <begin position="1"/>
        <end position="35"/>
    </location>
</feature>
<accession>A0ABP9SAC1</accession>
<dbReference type="Pfam" id="PF03471">
    <property type="entry name" value="CorC_HlyC"/>
    <property type="match status" value="1"/>
</dbReference>
<dbReference type="InterPro" id="IPR016169">
    <property type="entry name" value="FAD-bd_PCMH_sub2"/>
</dbReference>
<feature type="domain" description="CBS" evidence="5">
    <location>
        <begin position="166"/>
        <end position="223"/>
    </location>
</feature>
<protein>
    <recommendedName>
        <fullName evidence="5">CBS domain-containing protein</fullName>
    </recommendedName>
</protein>
<dbReference type="InterPro" id="IPR005170">
    <property type="entry name" value="Transptr-assoc_dom"/>
</dbReference>
<dbReference type="PROSITE" id="PS51371">
    <property type="entry name" value="CBS"/>
    <property type="match status" value="2"/>
</dbReference>
<dbReference type="SUPFAM" id="SSF54631">
    <property type="entry name" value="CBS-domain pair"/>
    <property type="match status" value="1"/>
</dbReference>
<dbReference type="InterPro" id="IPR046342">
    <property type="entry name" value="CBS_dom_sf"/>
</dbReference>